<evidence type="ECO:0000313" key="2">
    <source>
        <dbReference type="EMBL" id="MBO0517500.1"/>
    </source>
</evidence>
<feature type="compositionally biased region" description="Low complexity" evidence="1">
    <location>
        <begin position="46"/>
        <end position="71"/>
    </location>
</feature>
<evidence type="ECO:0000256" key="1">
    <source>
        <dbReference type="SAM" id="MobiDB-lite"/>
    </source>
</evidence>
<dbReference type="RefSeq" id="WP_206969382.1">
    <property type="nucleotide sequence ID" value="NZ_JAFLRJ010000653.1"/>
</dbReference>
<protein>
    <submittedName>
        <fullName evidence="2">Uncharacterized protein</fullName>
    </submittedName>
</protein>
<evidence type="ECO:0000313" key="3">
    <source>
        <dbReference type="Proteomes" id="UP000664167"/>
    </source>
</evidence>
<dbReference type="AlphaFoldDB" id="A0A939FI06"/>
<feature type="region of interest" description="Disordered" evidence="1">
    <location>
        <begin position="1"/>
        <end position="92"/>
    </location>
</feature>
<organism evidence="2 3">
    <name type="scientific">Streptomyces beijiangensis</name>
    <dbReference type="NCBI Taxonomy" id="163361"/>
    <lineage>
        <taxon>Bacteria</taxon>
        <taxon>Bacillati</taxon>
        <taxon>Actinomycetota</taxon>
        <taxon>Actinomycetes</taxon>
        <taxon>Kitasatosporales</taxon>
        <taxon>Streptomycetaceae</taxon>
        <taxon>Streptomyces</taxon>
    </lineage>
</organism>
<sequence>MPDEAQPAAAAQPDQPENKPAAAPTTPPEPSADKPRPADGSGGVVGAAAGLFSGWSGCAAAAGWASSGKSAPRAGPGPPVRSGRTHGIDPWL</sequence>
<reference evidence="2" key="1">
    <citation type="submission" date="2021-03" db="EMBL/GenBank/DDBJ databases">
        <title>Streptomyces poriferae sp. nov., a novel marine sponge-derived Actinobacteria species with anti-MRSA activity.</title>
        <authorList>
            <person name="Sandoval-Powers M."/>
            <person name="Kralova S."/>
            <person name="Nguyen G.-S."/>
            <person name="Fawwal D."/>
            <person name="Degnes K."/>
            <person name="Klinkenberg G."/>
            <person name="Sletta H."/>
            <person name="Wentzel A."/>
            <person name="Liles M.R."/>
        </authorList>
    </citation>
    <scope>NUCLEOTIDE SEQUENCE</scope>
    <source>
        <strain evidence="2">DSM 41794</strain>
    </source>
</reference>
<comment type="caution">
    <text evidence="2">The sequence shown here is derived from an EMBL/GenBank/DDBJ whole genome shotgun (WGS) entry which is preliminary data.</text>
</comment>
<accession>A0A939FI06</accession>
<gene>
    <name evidence="2" type="ORF">J0695_37955</name>
</gene>
<dbReference type="EMBL" id="JAFLRJ010000653">
    <property type="protein sequence ID" value="MBO0517500.1"/>
    <property type="molecule type" value="Genomic_DNA"/>
</dbReference>
<keyword evidence="3" id="KW-1185">Reference proteome</keyword>
<name>A0A939FI06_9ACTN</name>
<feature type="compositionally biased region" description="Low complexity" evidence="1">
    <location>
        <begin position="1"/>
        <end position="24"/>
    </location>
</feature>
<dbReference type="Proteomes" id="UP000664167">
    <property type="component" value="Unassembled WGS sequence"/>
</dbReference>
<proteinExistence type="predicted"/>